<keyword evidence="7 9" id="KW-1133">Transmembrane helix</keyword>
<dbReference type="GO" id="GO:0016255">
    <property type="term" value="P:attachment of GPI anchor to protein"/>
    <property type="evidence" value="ECO:0007669"/>
    <property type="project" value="InterPro"/>
</dbReference>
<dbReference type="PANTHER" id="PTHR13121">
    <property type="entry name" value="GPI TRANSAMIDASE COMPONENT PIG-U"/>
    <property type="match status" value="1"/>
</dbReference>
<organism evidence="10 11">
    <name type="scientific">Trichobilharzia regenti</name>
    <name type="common">Nasal bird schistosome</name>
    <dbReference type="NCBI Taxonomy" id="157069"/>
    <lineage>
        <taxon>Eukaryota</taxon>
        <taxon>Metazoa</taxon>
        <taxon>Spiralia</taxon>
        <taxon>Lophotrochozoa</taxon>
        <taxon>Platyhelminthes</taxon>
        <taxon>Trematoda</taxon>
        <taxon>Digenea</taxon>
        <taxon>Strigeidida</taxon>
        <taxon>Schistosomatoidea</taxon>
        <taxon>Schistosomatidae</taxon>
        <taxon>Trichobilharzia</taxon>
    </lineage>
</organism>
<feature type="transmembrane region" description="Helical" evidence="9">
    <location>
        <begin position="414"/>
        <end position="434"/>
    </location>
</feature>
<dbReference type="AlphaFoldDB" id="A0AA85IR88"/>
<feature type="transmembrane region" description="Helical" evidence="9">
    <location>
        <begin position="339"/>
        <end position="369"/>
    </location>
</feature>
<proteinExistence type="inferred from homology"/>
<evidence type="ECO:0000313" key="11">
    <source>
        <dbReference type="WBParaSite" id="TREG1_114450.1"/>
    </source>
</evidence>
<dbReference type="Pfam" id="PF06728">
    <property type="entry name" value="PIG-U"/>
    <property type="match status" value="1"/>
</dbReference>
<name>A0AA85IR88_TRIRE</name>
<dbReference type="Proteomes" id="UP000050795">
    <property type="component" value="Unassembled WGS sequence"/>
</dbReference>
<evidence type="ECO:0000256" key="9">
    <source>
        <dbReference type="SAM" id="Phobius"/>
    </source>
</evidence>
<feature type="transmembrane region" description="Helical" evidence="9">
    <location>
        <begin position="174"/>
        <end position="197"/>
    </location>
</feature>
<evidence type="ECO:0000256" key="3">
    <source>
        <dbReference type="ARBA" id="ARBA00010026"/>
    </source>
</evidence>
<evidence type="ECO:0000256" key="4">
    <source>
        <dbReference type="ARBA" id="ARBA00022502"/>
    </source>
</evidence>
<feature type="transmembrane region" description="Helical" evidence="9">
    <location>
        <begin position="203"/>
        <end position="234"/>
    </location>
</feature>
<dbReference type="GO" id="GO:0006506">
    <property type="term" value="P:GPI anchor biosynthetic process"/>
    <property type="evidence" value="ECO:0007669"/>
    <property type="project" value="UniProtKB-KW"/>
</dbReference>
<dbReference type="WBParaSite" id="TREG1_114450.1">
    <property type="protein sequence ID" value="TREG1_114450.1"/>
    <property type="gene ID" value="TREG1_114450"/>
</dbReference>
<evidence type="ECO:0000256" key="1">
    <source>
        <dbReference type="ARBA" id="ARBA00004477"/>
    </source>
</evidence>
<keyword evidence="10" id="KW-1185">Reference proteome</keyword>
<feature type="transmembrane region" description="Helical" evidence="9">
    <location>
        <begin position="109"/>
        <end position="130"/>
    </location>
</feature>
<comment type="pathway">
    <text evidence="2">Glycolipid biosynthesis; glycosylphosphatidylinositol-anchor biosynthesis.</text>
</comment>
<evidence type="ECO:0000256" key="8">
    <source>
        <dbReference type="ARBA" id="ARBA00023136"/>
    </source>
</evidence>
<keyword evidence="8 9" id="KW-0472">Membrane</keyword>
<evidence type="ECO:0000313" key="10">
    <source>
        <dbReference type="Proteomes" id="UP000050795"/>
    </source>
</evidence>
<evidence type="ECO:0000256" key="7">
    <source>
        <dbReference type="ARBA" id="ARBA00022989"/>
    </source>
</evidence>
<reference evidence="11" key="2">
    <citation type="submission" date="2023-11" db="UniProtKB">
        <authorList>
            <consortium name="WormBaseParasite"/>
        </authorList>
    </citation>
    <scope>IDENTIFICATION</scope>
</reference>
<evidence type="ECO:0000256" key="2">
    <source>
        <dbReference type="ARBA" id="ARBA00004687"/>
    </source>
</evidence>
<keyword evidence="6" id="KW-0256">Endoplasmic reticulum</keyword>
<evidence type="ECO:0000256" key="5">
    <source>
        <dbReference type="ARBA" id="ARBA00022692"/>
    </source>
</evidence>
<dbReference type="PANTHER" id="PTHR13121:SF0">
    <property type="entry name" value="PHOSPHATIDYLINOSITOL GLYCAN ANCHOR BIOSYNTHESIS CLASS U PROTEIN"/>
    <property type="match status" value="1"/>
</dbReference>
<evidence type="ECO:0000256" key="6">
    <source>
        <dbReference type="ARBA" id="ARBA00022824"/>
    </source>
</evidence>
<comment type="subcellular location">
    <subcellularLocation>
        <location evidence="1">Endoplasmic reticulum membrane</location>
        <topology evidence="1">Multi-pass membrane protein</topology>
    </subcellularLocation>
</comment>
<comment type="similarity">
    <text evidence="3">Belongs to the PIGU family.</text>
</comment>
<feature type="transmembrane region" description="Helical" evidence="9">
    <location>
        <begin position="255"/>
        <end position="273"/>
    </location>
</feature>
<reference evidence="10" key="1">
    <citation type="submission" date="2022-06" db="EMBL/GenBank/DDBJ databases">
        <authorList>
            <person name="Berger JAMES D."/>
            <person name="Berger JAMES D."/>
        </authorList>
    </citation>
    <scope>NUCLEOTIDE SEQUENCE [LARGE SCALE GENOMIC DNA]</scope>
</reference>
<keyword evidence="5 9" id="KW-0812">Transmembrane</keyword>
<sequence>MSTRVSAYVLLNYFVPLVTYQLVSQMTWDCIIFVFFGGILRYLVNKYASDDFLDSLTYSSLNQWDSVSEGIYLQNHGISPYDGDVVHQTPLMLTIWSNLLKLTNRNKSIFFLALECTMLFSLAVFCQSALKFMLSLQKCSKSSVNESSKHLLLKETDLKKLQALSLIWYSLNPYSILVSASSSTCIVYNIVFLWINISICKGYLLLASVLCAFGCYIHLYPGYLIFPVLAAAYLRSSNELKTTTINRVLTSCLPLLTAFITSLLTLLWISYIIQNNDWRFLTSVYWHTITVADCTPQMGIYWYMFVEMFEHFREFFTWVFQLLIFILVVGLTLKFSHNPLYICLIASLLMNVLQPYHSIGQLGLLISILPVWNHILKQTHLLFISTCFLVTALILSPLFHYIWLQPGTGNANFYFSASLVHAFGQVILITDLLNAQGKYDYYLRVGDKFKLSTGEELKLIQE</sequence>
<feature type="transmembrane region" description="Helical" evidence="9">
    <location>
        <begin position="315"/>
        <end position="333"/>
    </location>
</feature>
<feature type="transmembrane region" description="Helical" evidence="9">
    <location>
        <begin position="30"/>
        <end position="48"/>
    </location>
</feature>
<dbReference type="GO" id="GO:0042765">
    <property type="term" value="C:GPI-anchor transamidase complex"/>
    <property type="evidence" value="ECO:0007669"/>
    <property type="project" value="InterPro"/>
</dbReference>
<protein>
    <submittedName>
        <fullName evidence="11">Uncharacterized protein</fullName>
    </submittedName>
</protein>
<accession>A0AA85IR88</accession>
<feature type="transmembrane region" description="Helical" evidence="9">
    <location>
        <begin position="381"/>
        <end position="402"/>
    </location>
</feature>
<feature type="transmembrane region" description="Helical" evidence="9">
    <location>
        <begin position="285"/>
        <end position="303"/>
    </location>
</feature>
<keyword evidence="4" id="KW-0337">GPI-anchor biosynthesis</keyword>
<dbReference type="InterPro" id="IPR009600">
    <property type="entry name" value="PIG-U"/>
</dbReference>